<dbReference type="InterPro" id="IPR018062">
    <property type="entry name" value="HTH_AraC-typ_CS"/>
</dbReference>
<dbReference type="InterPro" id="IPR018060">
    <property type="entry name" value="HTH_AraC"/>
</dbReference>
<evidence type="ECO:0000313" key="6">
    <source>
        <dbReference type="Proteomes" id="UP001252186"/>
    </source>
</evidence>
<keyword evidence="1" id="KW-0805">Transcription regulation</keyword>
<dbReference type="EMBL" id="JAVRHV010000003">
    <property type="protein sequence ID" value="MDT0553069.1"/>
    <property type="molecule type" value="Genomic_DNA"/>
</dbReference>
<dbReference type="SUPFAM" id="SSF46689">
    <property type="entry name" value="Homeodomain-like"/>
    <property type="match status" value="2"/>
</dbReference>
<dbReference type="Gene3D" id="1.10.10.60">
    <property type="entry name" value="Homeodomain-like"/>
    <property type="match status" value="2"/>
</dbReference>
<organism evidence="5 6">
    <name type="scientific">Urechidicola vernalis</name>
    <dbReference type="NCBI Taxonomy" id="3075600"/>
    <lineage>
        <taxon>Bacteria</taxon>
        <taxon>Pseudomonadati</taxon>
        <taxon>Bacteroidota</taxon>
        <taxon>Flavobacteriia</taxon>
        <taxon>Flavobacteriales</taxon>
        <taxon>Flavobacteriaceae</taxon>
        <taxon>Urechidicola</taxon>
    </lineage>
</organism>
<keyword evidence="6" id="KW-1185">Reference proteome</keyword>
<gene>
    <name evidence="5" type="ORF">RM519_07420</name>
</gene>
<name>A0ABU2Y4E7_9FLAO</name>
<dbReference type="Pfam" id="PF12833">
    <property type="entry name" value="HTH_18"/>
    <property type="match status" value="1"/>
</dbReference>
<dbReference type="Gene3D" id="2.60.120.10">
    <property type="entry name" value="Jelly Rolls"/>
    <property type="match status" value="1"/>
</dbReference>
<comment type="caution">
    <text evidence="5">The sequence shown here is derived from an EMBL/GenBank/DDBJ whole genome shotgun (WGS) entry which is preliminary data.</text>
</comment>
<dbReference type="RefSeq" id="WP_311593050.1">
    <property type="nucleotide sequence ID" value="NZ_JAVRHV010000003.1"/>
</dbReference>
<dbReference type="SUPFAM" id="SSF51182">
    <property type="entry name" value="RmlC-like cupins"/>
    <property type="match status" value="1"/>
</dbReference>
<keyword evidence="3" id="KW-0804">Transcription</keyword>
<dbReference type="CDD" id="cd06976">
    <property type="entry name" value="cupin_MtlR-like_N"/>
    <property type="match status" value="1"/>
</dbReference>
<keyword evidence="2" id="KW-0238">DNA-binding</keyword>
<dbReference type="PANTHER" id="PTHR43280:SF27">
    <property type="entry name" value="TRANSCRIPTIONAL REGULATOR MTLR"/>
    <property type="match status" value="1"/>
</dbReference>
<evidence type="ECO:0000256" key="1">
    <source>
        <dbReference type="ARBA" id="ARBA00023015"/>
    </source>
</evidence>
<dbReference type="PROSITE" id="PS00041">
    <property type="entry name" value="HTH_ARAC_FAMILY_1"/>
    <property type="match status" value="1"/>
</dbReference>
<proteinExistence type="predicted"/>
<evidence type="ECO:0000313" key="5">
    <source>
        <dbReference type="EMBL" id="MDT0553069.1"/>
    </source>
</evidence>
<dbReference type="PANTHER" id="PTHR43280">
    <property type="entry name" value="ARAC-FAMILY TRANSCRIPTIONAL REGULATOR"/>
    <property type="match status" value="1"/>
</dbReference>
<evidence type="ECO:0000256" key="3">
    <source>
        <dbReference type="ARBA" id="ARBA00023163"/>
    </source>
</evidence>
<evidence type="ECO:0000256" key="2">
    <source>
        <dbReference type="ARBA" id="ARBA00023125"/>
    </source>
</evidence>
<dbReference type="PROSITE" id="PS01124">
    <property type="entry name" value="HTH_ARAC_FAMILY_2"/>
    <property type="match status" value="1"/>
</dbReference>
<dbReference type="SMART" id="SM00342">
    <property type="entry name" value="HTH_ARAC"/>
    <property type="match status" value="1"/>
</dbReference>
<dbReference type="Proteomes" id="UP001252186">
    <property type="component" value="Unassembled WGS sequence"/>
</dbReference>
<dbReference type="InterPro" id="IPR014710">
    <property type="entry name" value="RmlC-like_jellyroll"/>
</dbReference>
<accession>A0ABU2Y4E7</accession>
<dbReference type="InterPro" id="IPR009057">
    <property type="entry name" value="Homeodomain-like_sf"/>
</dbReference>
<reference evidence="5 6" key="1">
    <citation type="submission" date="2023-09" db="EMBL/GenBank/DDBJ databases">
        <authorList>
            <person name="Rey-Velasco X."/>
        </authorList>
    </citation>
    <scope>NUCLEOTIDE SEQUENCE [LARGE SCALE GENOMIC DNA]</scope>
    <source>
        <strain evidence="5 6">P050</strain>
    </source>
</reference>
<sequence length="288" mass="33959">MKLHLVDRSSLNDSSFTVKTNKYPNFLKLWHFHPELELVYVAKSNGTRFIGDNIEKFQKGELFLIGENLPHMMLNDDRYFEPNSKLMAEAVVVHFKKEFLGNDFFLTPEMKHISKLFERAKLGIRFREIDNSIINQLTKLENQTPFEKTLGFLNILNSLSNYKNYDLLSSQGYIDSFNHLDNEHMAKAYAYIYKNFTATIYLKDVADVINMNPASFSRFFKRVNRKTFSRFLNEVRIGYSCKLMIENQLDITSICFESGFNNISNFNRQFKSIKEMSPTEYIKYHRKS</sequence>
<evidence type="ECO:0000259" key="4">
    <source>
        <dbReference type="PROSITE" id="PS01124"/>
    </source>
</evidence>
<protein>
    <submittedName>
        <fullName evidence="5">AraC family transcriptional regulator</fullName>
    </submittedName>
</protein>
<dbReference type="InterPro" id="IPR011051">
    <property type="entry name" value="RmlC_Cupin_sf"/>
</dbReference>
<feature type="domain" description="HTH araC/xylS-type" evidence="4">
    <location>
        <begin position="186"/>
        <end position="284"/>
    </location>
</feature>